<evidence type="ECO:0000313" key="3">
    <source>
        <dbReference type="EMBL" id="MEZ0475273.1"/>
    </source>
</evidence>
<protein>
    <submittedName>
        <fullName evidence="3">Uncharacterized protein</fullName>
    </submittedName>
</protein>
<feature type="signal peptide" evidence="2">
    <location>
        <begin position="1"/>
        <end position="17"/>
    </location>
</feature>
<comment type="caution">
    <text evidence="3">The sequence shown here is derived from an EMBL/GenBank/DDBJ whole genome shotgun (WGS) entry which is preliminary data.</text>
</comment>
<keyword evidence="4" id="KW-1185">Reference proteome</keyword>
<evidence type="ECO:0000313" key="4">
    <source>
        <dbReference type="Proteomes" id="UP001566331"/>
    </source>
</evidence>
<accession>A0ABV4HR96</accession>
<reference evidence="3 4" key="1">
    <citation type="submission" date="2024-07" db="EMBL/GenBank/DDBJ databases">
        <title>Luteimonas salilacus sp. nov., isolated from the shore soil of Salt Lake in Tibet of China.</title>
        <authorList>
            <person name="Zhang X."/>
            <person name="Li A."/>
        </authorList>
    </citation>
    <scope>NUCLEOTIDE SEQUENCE [LARGE SCALE GENOMIC DNA]</scope>
    <source>
        <strain evidence="3 4">B3-2-R+30</strain>
    </source>
</reference>
<dbReference type="EMBL" id="JBFWIC010000014">
    <property type="protein sequence ID" value="MEZ0475273.1"/>
    <property type="molecule type" value="Genomic_DNA"/>
</dbReference>
<sequence length="95" mass="10004">MFRFALPLAAALTLSLAACTPPEETPPMDEPAEPTEPAGDSGYAPPPTDDTTDPTTDPMQDPSPVDPMDPNAPPPEDPTDEQVPPEDPEDNPPTN</sequence>
<dbReference type="RefSeq" id="WP_370564711.1">
    <property type="nucleotide sequence ID" value="NZ_JBFWIB010000009.1"/>
</dbReference>
<feature type="region of interest" description="Disordered" evidence="1">
    <location>
        <begin position="19"/>
        <end position="95"/>
    </location>
</feature>
<name>A0ABV4HR96_9GAMM</name>
<dbReference type="PROSITE" id="PS51257">
    <property type="entry name" value="PROKAR_LIPOPROTEIN"/>
    <property type="match status" value="1"/>
</dbReference>
<dbReference type="Proteomes" id="UP001566331">
    <property type="component" value="Unassembled WGS sequence"/>
</dbReference>
<organism evidence="3 4">
    <name type="scientific">Luteimonas salinilitoris</name>
    <dbReference type="NCBI Taxonomy" id="3237697"/>
    <lineage>
        <taxon>Bacteria</taxon>
        <taxon>Pseudomonadati</taxon>
        <taxon>Pseudomonadota</taxon>
        <taxon>Gammaproteobacteria</taxon>
        <taxon>Lysobacterales</taxon>
        <taxon>Lysobacteraceae</taxon>
        <taxon>Luteimonas</taxon>
    </lineage>
</organism>
<feature type="compositionally biased region" description="Acidic residues" evidence="1">
    <location>
        <begin position="77"/>
        <end position="95"/>
    </location>
</feature>
<keyword evidence="2" id="KW-0732">Signal</keyword>
<evidence type="ECO:0000256" key="2">
    <source>
        <dbReference type="SAM" id="SignalP"/>
    </source>
</evidence>
<proteinExistence type="predicted"/>
<feature type="chain" id="PRO_5045768572" evidence="2">
    <location>
        <begin position="18"/>
        <end position="95"/>
    </location>
</feature>
<feature type="compositionally biased region" description="Pro residues" evidence="1">
    <location>
        <begin position="64"/>
        <end position="76"/>
    </location>
</feature>
<evidence type="ECO:0000256" key="1">
    <source>
        <dbReference type="SAM" id="MobiDB-lite"/>
    </source>
</evidence>
<feature type="compositionally biased region" description="Low complexity" evidence="1">
    <location>
        <begin position="53"/>
        <end position="63"/>
    </location>
</feature>
<gene>
    <name evidence="3" type="ORF">AB6713_11685</name>
</gene>